<sequence>IFSFVATYIVILLQFRQSEFSSN</sequence>
<name>A0A6A0H398_HYAAZ</name>
<evidence type="ECO:0000313" key="1">
    <source>
        <dbReference type="EMBL" id="KAA0195815.1"/>
    </source>
</evidence>
<reference evidence="1" key="1">
    <citation type="submission" date="2014-08" db="EMBL/GenBank/DDBJ databases">
        <authorList>
            <person name="Murali S."/>
            <person name="Richards S."/>
            <person name="Bandaranaike D."/>
            <person name="Bellair M."/>
            <person name="Blankenburg K."/>
            <person name="Chao H."/>
            <person name="Dinh H."/>
            <person name="Doddapaneni H."/>
            <person name="Dugan-Rocha S."/>
            <person name="Elkadiri S."/>
            <person name="Gnanaolivu R."/>
            <person name="Hughes D."/>
            <person name="Lee S."/>
            <person name="Li M."/>
            <person name="Ming W."/>
            <person name="Munidasa M."/>
            <person name="Muniz J."/>
            <person name="Nguyen L."/>
            <person name="Osuji N."/>
            <person name="Pu L.-L."/>
            <person name="Puazo M."/>
            <person name="Skinner E."/>
            <person name="Qu C."/>
            <person name="Quiroz J."/>
            <person name="Raj R."/>
            <person name="Weissenberger G."/>
            <person name="Xin Y."/>
            <person name="Zou X."/>
            <person name="Han Y."/>
            <person name="Worley K."/>
            <person name="Muzny D."/>
            <person name="Gibbs R."/>
        </authorList>
    </citation>
    <scope>NUCLEOTIDE SEQUENCE</scope>
    <source>
        <strain evidence="1">HAZT.00-mixed</strain>
        <tissue evidence="1">Whole organism</tissue>
    </source>
</reference>
<organism evidence="1">
    <name type="scientific">Hyalella azteca</name>
    <name type="common">Amphipod</name>
    <dbReference type="NCBI Taxonomy" id="294128"/>
    <lineage>
        <taxon>Eukaryota</taxon>
        <taxon>Metazoa</taxon>
        <taxon>Ecdysozoa</taxon>
        <taxon>Arthropoda</taxon>
        <taxon>Crustacea</taxon>
        <taxon>Multicrustacea</taxon>
        <taxon>Malacostraca</taxon>
        <taxon>Eumalacostraca</taxon>
        <taxon>Peracarida</taxon>
        <taxon>Amphipoda</taxon>
        <taxon>Senticaudata</taxon>
        <taxon>Talitrida</taxon>
        <taxon>Talitroidea</taxon>
        <taxon>Hyalellidae</taxon>
        <taxon>Hyalella</taxon>
    </lineage>
</organism>
<dbReference type="Proteomes" id="UP000711488">
    <property type="component" value="Unassembled WGS sequence"/>
</dbReference>
<reference evidence="1" key="3">
    <citation type="submission" date="2019-06" db="EMBL/GenBank/DDBJ databases">
        <authorList>
            <person name="Poynton C."/>
            <person name="Hasenbein S."/>
            <person name="Benoit J.B."/>
            <person name="Sepulveda M.S."/>
            <person name="Poelchau M.F."/>
            <person name="Murali S.C."/>
            <person name="Chen S."/>
            <person name="Glastad K.M."/>
            <person name="Werren J.H."/>
            <person name="Vineis J.H."/>
            <person name="Bowen J.L."/>
            <person name="Friedrich M."/>
            <person name="Jones J."/>
            <person name="Robertson H.M."/>
            <person name="Feyereisen R."/>
            <person name="Mechler-Hickson A."/>
            <person name="Mathers N."/>
            <person name="Lee C.E."/>
            <person name="Colbourne J.K."/>
            <person name="Biales A."/>
            <person name="Johnston J.S."/>
            <person name="Wellborn G.A."/>
            <person name="Rosendale A.J."/>
            <person name="Cridge A.G."/>
            <person name="Munoz-Torres M.C."/>
            <person name="Bain P.A."/>
            <person name="Manny A.R."/>
            <person name="Major K.M."/>
            <person name="Lambert F.N."/>
            <person name="Vulpe C.D."/>
            <person name="Tuck P."/>
            <person name="Blalock B.J."/>
            <person name="Lin Y.-Y."/>
            <person name="Smith M.E."/>
            <person name="Ochoa-Acuna H."/>
            <person name="Chen M.-J.M."/>
            <person name="Childers C.P."/>
            <person name="Qu J."/>
            <person name="Dugan S."/>
            <person name="Lee S.L."/>
            <person name="Chao H."/>
            <person name="Dinh H."/>
            <person name="Han Y."/>
            <person name="Doddapaneni H."/>
            <person name="Worley K.C."/>
            <person name="Muzny D.M."/>
            <person name="Gibbs R.A."/>
            <person name="Richards S."/>
        </authorList>
    </citation>
    <scope>NUCLEOTIDE SEQUENCE</scope>
    <source>
        <strain evidence="1">HAZT.00-mixed</strain>
        <tissue evidence="1">Whole organism</tissue>
    </source>
</reference>
<dbReference type="AlphaFoldDB" id="A0A6A0H398"/>
<comment type="caution">
    <text evidence="1">The sequence shown here is derived from an EMBL/GenBank/DDBJ whole genome shotgun (WGS) entry which is preliminary data.</text>
</comment>
<proteinExistence type="predicted"/>
<dbReference type="EMBL" id="JQDR03009349">
    <property type="protein sequence ID" value="KAA0195815.1"/>
    <property type="molecule type" value="Genomic_DNA"/>
</dbReference>
<gene>
    <name evidence="1" type="ORF">HAZT_HAZT009345</name>
</gene>
<protein>
    <submittedName>
        <fullName evidence="1">Gustatory receptor 20</fullName>
    </submittedName>
</protein>
<feature type="non-terminal residue" evidence="1">
    <location>
        <position position="1"/>
    </location>
</feature>
<reference evidence="1" key="2">
    <citation type="journal article" date="2018" name="Environ. Sci. Technol.">
        <title>The Toxicogenome of Hyalella azteca: A Model for Sediment Ecotoxicology and Evolutionary Toxicology.</title>
        <authorList>
            <person name="Poynton H.C."/>
            <person name="Hasenbein S."/>
            <person name="Benoit J.B."/>
            <person name="Sepulveda M.S."/>
            <person name="Poelchau M.F."/>
            <person name="Hughes D.S.T."/>
            <person name="Murali S.C."/>
            <person name="Chen S."/>
            <person name="Glastad K.M."/>
            <person name="Goodisman M.A.D."/>
            <person name="Werren J.H."/>
            <person name="Vineis J.H."/>
            <person name="Bowen J.L."/>
            <person name="Friedrich M."/>
            <person name="Jones J."/>
            <person name="Robertson H.M."/>
            <person name="Feyereisen R."/>
            <person name="Mechler-Hickson A."/>
            <person name="Mathers N."/>
            <person name="Lee C.E."/>
            <person name="Colbourne J.K."/>
            <person name="Biales A."/>
            <person name="Johnston J.S."/>
            <person name="Wellborn G.A."/>
            <person name="Rosendale A.J."/>
            <person name="Cridge A.G."/>
            <person name="Munoz-Torres M.C."/>
            <person name="Bain P.A."/>
            <person name="Manny A.R."/>
            <person name="Major K.M."/>
            <person name="Lambert F.N."/>
            <person name="Vulpe C.D."/>
            <person name="Tuck P."/>
            <person name="Blalock B.J."/>
            <person name="Lin Y.Y."/>
            <person name="Smith M.E."/>
            <person name="Ochoa-Acuna H."/>
            <person name="Chen M.M."/>
            <person name="Childers C.P."/>
            <person name="Qu J."/>
            <person name="Dugan S."/>
            <person name="Lee S.L."/>
            <person name="Chao H."/>
            <person name="Dinh H."/>
            <person name="Han Y."/>
            <person name="Doddapaneni H."/>
            <person name="Worley K.C."/>
            <person name="Muzny D.M."/>
            <person name="Gibbs R.A."/>
            <person name="Richards S."/>
        </authorList>
    </citation>
    <scope>NUCLEOTIDE SEQUENCE</scope>
    <source>
        <strain evidence="1">HAZT.00-mixed</strain>
        <tissue evidence="1">Whole organism</tissue>
    </source>
</reference>
<keyword evidence="1" id="KW-0675">Receptor</keyword>
<accession>A0A6A0H398</accession>